<comment type="caution">
    <text evidence="2">The sequence shown here is derived from an EMBL/GenBank/DDBJ whole genome shotgun (WGS) entry which is preliminary data.</text>
</comment>
<evidence type="ECO:0000313" key="3">
    <source>
        <dbReference type="Proteomes" id="UP000230828"/>
    </source>
</evidence>
<accession>A0A2H0R2K7</accession>
<sequence length="69" mass="7843">MEVIKMPVTNAPVVTKPTQKSETLLGSIARVSRFPTIGDNPKGSPTPTAWKGNWDNWKDWDQWQDSHHK</sequence>
<organism evidence="2 3">
    <name type="scientific">Candidatus Zambryskibacteria bacterium CG10_big_fil_rev_8_21_14_0_10_34_34</name>
    <dbReference type="NCBI Taxonomy" id="1975114"/>
    <lineage>
        <taxon>Bacteria</taxon>
        <taxon>Candidatus Zambryskiibacteriota</taxon>
    </lineage>
</organism>
<evidence type="ECO:0000313" key="2">
    <source>
        <dbReference type="EMBL" id="PIR40075.1"/>
    </source>
</evidence>
<evidence type="ECO:0000256" key="1">
    <source>
        <dbReference type="SAM" id="MobiDB-lite"/>
    </source>
</evidence>
<gene>
    <name evidence="2" type="ORF">COV33_01890</name>
</gene>
<reference evidence="2 3" key="1">
    <citation type="submission" date="2017-09" db="EMBL/GenBank/DDBJ databases">
        <title>Depth-based differentiation of microbial function through sediment-hosted aquifers and enrichment of novel symbionts in the deep terrestrial subsurface.</title>
        <authorList>
            <person name="Probst A.J."/>
            <person name="Ladd B."/>
            <person name="Jarett J.K."/>
            <person name="Geller-Mcgrath D.E."/>
            <person name="Sieber C.M."/>
            <person name="Emerson J.B."/>
            <person name="Anantharaman K."/>
            <person name="Thomas B.C."/>
            <person name="Malmstrom R."/>
            <person name="Stieglmeier M."/>
            <person name="Klingl A."/>
            <person name="Woyke T."/>
            <person name="Ryan C.M."/>
            <person name="Banfield J.F."/>
        </authorList>
    </citation>
    <scope>NUCLEOTIDE SEQUENCE [LARGE SCALE GENOMIC DNA]</scope>
    <source>
        <strain evidence="2">CG10_big_fil_rev_8_21_14_0_10_34_34</strain>
    </source>
</reference>
<dbReference type="Proteomes" id="UP000230828">
    <property type="component" value="Unassembled WGS sequence"/>
</dbReference>
<name>A0A2H0R2K7_9BACT</name>
<feature type="compositionally biased region" description="Basic and acidic residues" evidence="1">
    <location>
        <begin position="56"/>
        <end position="69"/>
    </location>
</feature>
<feature type="region of interest" description="Disordered" evidence="1">
    <location>
        <begin position="35"/>
        <end position="69"/>
    </location>
</feature>
<dbReference type="EMBL" id="PCXM01000031">
    <property type="protein sequence ID" value="PIR40075.1"/>
    <property type="molecule type" value="Genomic_DNA"/>
</dbReference>
<proteinExistence type="predicted"/>
<dbReference type="AlphaFoldDB" id="A0A2H0R2K7"/>
<protein>
    <submittedName>
        <fullName evidence="2">Uncharacterized protein</fullName>
    </submittedName>
</protein>